<accession>R0KD58</accession>
<keyword evidence="1" id="KW-1133">Transmembrane helix</keyword>
<dbReference type="HOGENOM" id="CLU_1020018_0_0_1"/>
<dbReference type="Proteomes" id="UP000016935">
    <property type="component" value="Unassembled WGS sequence"/>
</dbReference>
<organism evidence="2 3">
    <name type="scientific">Exserohilum turcicum (strain 28A)</name>
    <name type="common">Northern leaf blight fungus</name>
    <name type="synonym">Setosphaeria turcica</name>
    <dbReference type="NCBI Taxonomy" id="671987"/>
    <lineage>
        <taxon>Eukaryota</taxon>
        <taxon>Fungi</taxon>
        <taxon>Dikarya</taxon>
        <taxon>Ascomycota</taxon>
        <taxon>Pezizomycotina</taxon>
        <taxon>Dothideomycetes</taxon>
        <taxon>Pleosporomycetidae</taxon>
        <taxon>Pleosporales</taxon>
        <taxon>Pleosporineae</taxon>
        <taxon>Pleosporaceae</taxon>
        <taxon>Exserohilum</taxon>
    </lineage>
</organism>
<evidence type="ECO:0000313" key="2">
    <source>
        <dbReference type="EMBL" id="EOA90853.1"/>
    </source>
</evidence>
<dbReference type="OrthoDB" id="10318941at2759"/>
<reference evidence="2 3" key="2">
    <citation type="journal article" date="2013" name="PLoS Genet.">
        <title>Comparative genome structure, secondary metabolite, and effector coding capacity across Cochliobolus pathogens.</title>
        <authorList>
            <person name="Condon B.J."/>
            <person name="Leng Y."/>
            <person name="Wu D."/>
            <person name="Bushley K.E."/>
            <person name="Ohm R.A."/>
            <person name="Otillar R."/>
            <person name="Martin J."/>
            <person name="Schackwitz W."/>
            <person name="Grimwood J."/>
            <person name="MohdZainudin N."/>
            <person name="Xue C."/>
            <person name="Wang R."/>
            <person name="Manning V.A."/>
            <person name="Dhillon B."/>
            <person name="Tu Z.J."/>
            <person name="Steffenson B.J."/>
            <person name="Salamov A."/>
            <person name="Sun H."/>
            <person name="Lowry S."/>
            <person name="LaButti K."/>
            <person name="Han J."/>
            <person name="Copeland A."/>
            <person name="Lindquist E."/>
            <person name="Barry K."/>
            <person name="Schmutz J."/>
            <person name="Baker S.E."/>
            <person name="Ciuffetti L.M."/>
            <person name="Grigoriev I.V."/>
            <person name="Zhong S."/>
            <person name="Turgeon B.G."/>
        </authorList>
    </citation>
    <scope>NUCLEOTIDE SEQUENCE [LARGE SCALE GENOMIC DNA]</scope>
    <source>
        <strain evidence="3">28A</strain>
    </source>
</reference>
<proteinExistence type="predicted"/>
<gene>
    <name evidence="2" type="ORF">SETTUDRAFT_36353</name>
</gene>
<dbReference type="GeneID" id="19404124"/>
<dbReference type="EMBL" id="KB908482">
    <property type="protein sequence ID" value="EOA90853.1"/>
    <property type="molecule type" value="Genomic_DNA"/>
</dbReference>
<evidence type="ECO:0000256" key="1">
    <source>
        <dbReference type="SAM" id="Phobius"/>
    </source>
</evidence>
<keyword evidence="1" id="KW-0472">Membrane</keyword>
<feature type="transmembrane region" description="Helical" evidence="1">
    <location>
        <begin position="221"/>
        <end position="242"/>
    </location>
</feature>
<feature type="transmembrane region" description="Helical" evidence="1">
    <location>
        <begin position="262"/>
        <end position="287"/>
    </location>
</feature>
<feature type="transmembrane region" description="Helical" evidence="1">
    <location>
        <begin position="177"/>
        <end position="200"/>
    </location>
</feature>
<reference evidence="2 3" key="1">
    <citation type="journal article" date="2012" name="PLoS Pathog.">
        <title>Diverse lifestyles and strategies of plant pathogenesis encoded in the genomes of eighteen Dothideomycetes fungi.</title>
        <authorList>
            <person name="Ohm R.A."/>
            <person name="Feau N."/>
            <person name="Henrissat B."/>
            <person name="Schoch C.L."/>
            <person name="Horwitz B.A."/>
            <person name="Barry K.W."/>
            <person name="Condon B.J."/>
            <person name="Copeland A.C."/>
            <person name="Dhillon B."/>
            <person name="Glaser F."/>
            <person name="Hesse C.N."/>
            <person name="Kosti I."/>
            <person name="LaButti K."/>
            <person name="Lindquist E.A."/>
            <person name="Lucas S."/>
            <person name="Salamov A.A."/>
            <person name="Bradshaw R.E."/>
            <person name="Ciuffetti L."/>
            <person name="Hamelin R.C."/>
            <person name="Kema G.H.J."/>
            <person name="Lawrence C."/>
            <person name="Scott J.A."/>
            <person name="Spatafora J.W."/>
            <person name="Turgeon B.G."/>
            <person name="de Wit P.J.G.M."/>
            <person name="Zhong S."/>
            <person name="Goodwin S.B."/>
            <person name="Grigoriev I.V."/>
        </authorList>
    </citation>
    <scope>NUCLEOTIDE SEQUENCE [LARGE SCALE GENOMIC DNA]</scope>
    <source>
        <strain evidence="3">28A</strain>
    </source>
</reference>
<dbReference type="AlphaFoldDB" id="R0KD58"/>
<keyword evidence="1" id="KW-0812">Transmembrane</keyword>
<feature type="transmembrane region" description="Helical" evidence="1">
    <location>
        <begin position="12"/>
        <end position="32"/>
    </location>
</feature>
<sequence length="319" mass="34110">MFNTSSKTISAVTAVTVVLAISLATTTFWILLSEQAATAGLLTLNQAKIAQFNLTETPPPGLLQRDPQDIQRGASGILNIAAKKTSDVTGDTQSAVSSAVTSLPQIEDYVPFNCSFGMIVFCVGFKHSRSCSSSQLTISAFVLDKIQDLPNPLRDSIQARVKDLSSLPGSLDSLPTAVLDCLIAGSLSFITLLLLSYCVAYGYPNRFASIVRNIDARTQTMVHLGVGFICCAPYVVLVAMQHSVTRAVEKLPAWVEIEAGKIFGISIAAMVFAIIFAAFLAIFSCYIRAQSIREMSRIGPSAHSLADVTGSPISTRYNA</sequence>
<evidence type="ECO:0000313" key="3">
    <source>
        <dbReference type="Proteomes" id="UP000016935"/>
    </source>
</evidence>
<protein>
    <submittedName>
        <fullName evidence="2">Uncharacterized protein</fullName>
    </submittedName>
</protein>
<keyword evidence="3" id="KW-1185">Reference proteome</keyword>
<name>R0KD58_EXST2</name>
<dbReference type="RefSeq" id="XP_008021290.1">
    <property type="nucleotide sequence ID" value="XM_008023099.1"/>
</dbReference>